<dbReference type="PROSITE" id="PS50088">
    <property type="entry name" value="ANK_REPEAT"/>
    <property type="match status" value="1"/>
</dbReference>
<dbReference type="InterPro" id="IPR036770">
    <property type="entry name" value="Ankyrin_rpt-contain_sf"/>
</dbReference>
<keyword evidence="1" id="KW-0040">ANK repeat</keyword>
<protein>
    <submittedName>
        <fullName evidence="2">Uncharacterized protein</fullName>
    </submittedName>
</protein>
<dbReference type="SUPFAM" id="SSF48403">
    <property type="entry name" value="Ankyrin repeat"/>
    <property type="match status" value="1"/>
</dbReference>
<name>A0A813HF23_POLGL</name>
<evidence type="ECO:0000313" key="2">
    <source>
        <dbReference type="EMBL" id="CAE8636120.1"/>
    </source>
</evidence>
<accession>A0A813HF23</accession>
<dbReference type="Pfam" id="PF12796">
    <property type="entry name" value="Ank_2"/>
    <property type="match status" value="1"/>
</dbReference>
<evidence type="ECO:0000313" key="3">
    <source>
        <dbReference type="Proteomes" id="UP000654075"/>
    </source>
</evidence>
<organism evidence="2 3">
    <name type="scientific">Polarella glacialis</name>
    <name type="common">Dinoflagellate</name>
    <dbReference type="NCBI Taxonomy" id="89957"/>
    <lineage>
        <taxon>Eukaryota</taxon>
        <taxon>Sar</taxon>
        <taxon>Alveolata</taxon>
        <taxon>Dinophyceae</taxon>
        <taxon>Suessiales</taxon>
        <taxon>Suessiaceae</taxon>
        <taxon>Polarella</taxon>
    </lineage>
</organism>
<dbReference type="SMART" id="SM00248">
    <property type="entry name" value="ANK"/>
    <property type="match status" value="1"/>
</dbReference>
<dbReference type="EMBL" id="CAJNNV010031411">
    <property type="protein sequence ID" value="CAE8636120.1"/>
    <property type="molecule type" value="Genomic_DNA"/>
</dbReference>
<dbReference type="Gene3D" id="1.25.40.20">
    <property type="entry name" value="Ankyrin repeat-containing domain"/>
    <property type="match status" value="1"/>
</dbReference>
<dbReference type="OrthoDB" id="406555at2759"/>
<evidence type="ECO:0000256" key="1">
    <source>
        <dbReference type="PROSITE-ProRule" id="PRU00023"/>
    </source>
</evidence>
<proteinExistence type="predicted"/>
<gene>
    <name evidence="2" type="ORF">PGLA1383_LOCUS51633</name>
</gene>
<dbReference type="Proteomes" id="UP000654075">
    <property type="component" value="Unassembled WGS sequence"/>
</dbReference>
<reference evidence="2" key="1">
    <citation type="submission" date="2021-02" db="EMBL/GenBank/DDBJ databases">
        <authorList>
            <person name="Dougan E. K."/>
            <person name="Rhodes N."/>
            <person name="Thang M."/>
            <person name="Chan C."/>
        </authorList>
    </citation>
    <scope>NUCLEOTIDE SEQUENCE</scope>
</reference>
<keyword evidence="3" id="KW-1185">Reference proteome</keyword>
<feature type="repeat" description="ANK" evidence="1">
    <location>
        <begin position="81"/>
        <end position="113"/>
    </location>
</feature>
<sequence length="165" mass="18271">MPKPASFGQYNDLNLTLTDAQKADGWHYTQTKEQEWDTHGYVVRDQIRFCLHVKDGLVDVVEDYLLTDKVDLIDVNLADKEGKTPLMVAAAQGHAKVVAALLDAGADLGLADKSVKEEKITAVDYAKGWPHGEGNERRDDCLEIMTEFIRTGKVPETPSVPHAHS</sequence>
<dbReference type="PROSITE" id="PS50297">
    <property type="entry name" value="ANK_REP_REGION"/>
    <property type="match status" value="1"/>
</dbReference>
<comment type="caution">
    <text evidence="2">The sequence shown here is derived from an EMBL/GenBank/DDBJ whole genome shotgun (WGS) entry which is preliminary data.</text>
</comment>
<dbReference type="AlphaFoldDB" id="A0A813HF23"/>
<dbReference type="InterPro" id="IPR002110">
    <property type="entry name" value="Ankyrin_rpt"/>
</dbReference>